<dbReference type="Proteomes" id="UP000254848">
    <property type="component" value="Unassembled WGS sequence"/>
</dbReference>
<evidence type="ECO:0008006" key="3">
    <source>
        <dbReference type="Google" id="ProtNLM"/>
    </source>
</evidence>
<name>A0A370QGJ7_9GAMM</name>
<protein>
    <recommendedName>
        <fullName evidence="3">Toxin CdiA</fullName>
    </recommendedName>
</protein>
<evidence type="ECO:0000313" key="2">
    <source>
        <dbReference type="Proteomes" id="UP000254848"/>
    </source>
</evidence>
<organism evidence="1 2">
    <name type="scientific">Enterobacillus tribolii</name>
    <dbReference type="NCBI Taxonomy" id="1487935"/>
    <lineage>
        <taxon>Bacteria</taxon>
        <taxon>Pseudomonadati</taxon>
        <taxon>Pseudomonadota</taxon>
        <taxon>Gammaproteobacteria</taxon>
        <taxon>Enterobacterales</taxon>
        <taxon>Hafniaceae</taxon>
        <taxon>Enterobacillus</taxon>
    </lineage>
</organism>
<dbReference type="EMBL" id="QRAP01000009">
    <property type="protein sequence ID" value="RDK87485.1"/>
    <property type="molecule type" value="Genomic_DNA"/>
</dbReference>
<dbReference type="AlphaFoldDB" id="A0A370QGJ7"/>
<accession>A0A370QGJ7</accession>
<sequence length="295" mass="31510">MSGAQAGKVTAENNATSMGMLQRIQAQNILTLAALAEAGGGDAQEAAALALTKKVKAGLSTSCLANDVCVIMAIVAAQQDKNANVSGPTDLPTNTGGDQLVDAGQFPNNTGGKQTLYPNEVSNDTGHHGEVTDVGKNHTGNDSGVPDIGDITTITPISDNPSLDDLIYLNEKIPGLEDVRPENPGYPANQSVVDKVKDPNFISWISNTDCTDCSDIAPKLLEVAGRQEKIIEVRPLKPNTLNVYENGYMENNMTFHQVYTDGRYVYDPRISLNPIHKGDWEKHIKAINPDGVNIS</sequence>
<gene>
    <name evidence="1" type="ORF">C8D90_10980</name>
</gene>
<comment type="caution">
    <text evidence="1">The sequence shown here is derived from an EMBL/GenBank/DDBJ whole genome shotgun (WGS) entry which is preliminary data.</text>
</comment>
<reference evidence="1 2" key="1">
    <citation type="submission" date="2018-07" db="EMBL/GenBank/DDBJ databases">
        <title>Genomic Encyclopedia of Type Strains, Phase IV (KMG-IV): sequencing the most valuable type-strain genomes for metagenomic binning, comparative biology and taxonomic classification.</title>
        <authorList>
            <person name="Goeker M."/>
        </authorList>
    </citation>
    <scope>NUCLEOTIDE SEQUENCE [LARGE SCALE GENOMIC DNA]</scope>
    <source>
        <strain evidence="1 2">DSM 103736</strain>
    </source>
</reference>
<proteinExistence type="predicted"/>
<keyword evidence="2" id="KW-1185">Reference proteome</keyword>
<evidence type="ECO:0000313" key="1">
    <source>
        <dbReference type="EMBL" id="RDK87485.1"/>
    </source>
</evidence>